<dbReference type="OrthoDB" id="9799526at2"/>
<dbReference type="PaxDb" id="166486-ERS852572_00601"/>
<name>A0A173RV48_9FIRM</name>
<protein>
    <submittedName>
        <fullName evidence="2">Uncharacterized protein</fullName>
    </submittedName>
</protein>
<proteinExistence type="predicted"/>
<keyword evidence="1" id="KW-0812">Transmembrane</keyword>
<dbReference type="STRING" id="166486.ERS852572_00601"/>
<feature type="transmembrane region" description="Helical" evidence="1">
    <location>
        <begin position="20"/>
        <end position="41"/>
    </location>
</feature>
<evidence type="ECO:0000256" key="1">
    <source>
        <dbReference type="SAM" id="Phobius"/>
    </source>
</evidence>
<gene>
    <name evidence="2" type="ORF">ERS852572_00601</name>
</gene>
<organism evidence="2 3">
    <name type="scientific">Roseburia intestinalis</name>
    <dbReference type="NCBI Taxonomy" id="166486"/>
    <lineage>
        <taxon>Bacteria</taxon>
        <taxon>Bacillati</taxon>
        <taxon>Bacillota</taxon>
        <taxon>Clostridia</taxon>
        <taxon>Lachnospirales</taxon>
        <taxon>Lachnospiraceae</taxon>
        <taxon>Roseburia</taxon>
    </lineage>
</organism>
<dbReference type="AlphaFoldDB" id="A0A173RV48"/>
<evidence type="ECO:0000313" key="2">
    <source>
        <dbReference type="EMBL" id="CUM81505.1"/>
    </source>
</evidence>
<sequence length="182" mass="20022">MRKCYQSFKRLLTGQEGSMAPVAVAAAIAMLFIILGVSEYMRLVITAAGIKDAMESAVVSVVNDNYNEVYHGVREGYAAGYEPDDTGFAASVDHGDIYGRMCFLLGLEEDGNSYVRYNNSGELEYRLKNLSVDIHNTALASPGGTYYADAEVTMEVPVRFAGKILSNMSVRLKVRAAYREKF</sequence>
<dbReference type="Proteomes" id="UP000095350">
    <property type="component" value="Unassembled WGS sequence"/>
</dbReference>
<keyword evidence="1" id="KW-1133">Transmembrane helix</keyword>
<accession>A0A173RV48</accession>
<evidence type="ECO:0000313" key="3">
    <source>
        <dbReference type="Proteomes" id="UP000095350"/>
    </source>
</evidence>
<keyword evidence="1" id="KW-0472">Membrane</keyword>
<dbReference type="EMBL" id="CYXZ01000004">
    <property type="protein sequence ID" value="CUM81505.1"/>
    <property type="molecule type" value="Genomic_DNA"/>
</dbReference>
<reference evidence="2 3" key="1">
    <citation type="submission" date="2015-09" db="EMBL/GenBank/DDBJ databases">
        <authorList>
            <consortium name="Pathogen Informatics"/>
        </authorList>
    </citation>
    <scope>NUCLEOTIDE SEQUENCE [LARGE SCALE GENOMIC DNA]</scope>
    <source>
        <strain evidence="2 3">2789STDY5834960</strain>
    </source>
</reference>